<reference evidence="1" key="1">
    <citation type="submission" date="2023-07" db="EMBL/GenBank/DDBJ databases">
        <authorList>
            <consortium name="AG Swart"/>
            <person name="Singh M."/>
            <person name="Singh A."/>
            <person name="Seah K."/>
            <person name="Emmerich C."/>
        </authorList>
    </citation>
    <scope>NUCLEOTIDE SEQUENCE</scope>
    <source>
        <strain evidence="1">DP1</strain>
    </source>
</reference>
<protein>
    <submittedName>
        <fullName evidence="1">Uncharacterized protein</fullName>
    </submittedName>
</protein>
<comment type="caution">
    <text evidence="1">The sequence shown here is derived from an EMBL/GenBank/DDBJ whole genome shotgun (WGS) entry which is preliminary data.</text>
</comment>
<evidence type="ECO:0000313" key="1">
    <source>
        <dbReference type="EMBL" id="CAI2369150.1"/>
    </source>
</evidence>
<sequence>MFDPLSAMDDFRTGSLFFQGLDEAQSSDGHDYKNNVQNDIIPELFKDCSESILPEETSLFEDCEFNTPKSYKAKKSGFCNKIARKDEPCCKNSSNCIHKRISKSSIVRKSSNEKRAPSLKKDLKPKEKKARINYSKMVDSIFDQSDKAIGITELSMRRDVINKRILRGFKKFISDLFQEQRIRPCRLKGKDSKFKEAIIKKGKSLNLIQPDEGSSNKHFGEFVCWMAMSKNTSKAKSLFDNSNQSISEFEDVLVKYSHKKLERIYENKDIAQTYKYFIENGIECFLQKCPEDKREVYLNCSMNIYNKFNNLY</sequence>
<proteinExistence type="predicted"/>
<gene>
    <name evidence="1" type="ORF">ECRASSUSDP1_LOCUS10448</name>
</gene>
<organism evidence="1 2">
    <name type="scientific">Euplotes crassus</name>
    <dbReference type="NCBI Taxonomy" id="5936"/>
    <lineage>
        <taxon>Eukaryota</taxon>
        <taxon>Sar</taxon>
        <taxon>Alveolata</taxon>
        <taxon>Ciliophora</taxon>
        <taxon>Intramacronucleata</taxon>
        <taxon>Spirotrichea</taxon>
        <taxon>Hypotrichia</taxon>
        <taxon>Euplotida</taxon>
        <taxon>Euplotidae</taxon>
        <taxon>Moneuplotes</taxon>
    </lineage>
</organism>
<dbReference type="Proteomes" id="UP001295684">
    <property type="component" value="Unassembled WGS sequence"/>
</dbReference>
<dbReference type="AlphaFoldDB" id="A0AAD1UQN5"/>
<dbReference type="EMBL" id="CAMPGE010010302">
    <property type="protein sequence ID" value="CAI2369150.1"/>
    <property type="molecule type" value="Genomic_DNA"/>
</dbReference>
<evidence type="ECO:0000313" key="2">
    <source>
        <dbReference type="Proteomes" id="UP001295684"/>
    </source>
</evidence>
<name>A0AAD1UQN5_EUPCR</name>
<accession>A0AAD1UQN5</accession>
<keyword evidence="2" id="KW-1185">Reference proteome</keyword>